<evidence type="ECO:0000256" key="1">
    <source>
        <dbReference type="SAM" id="Phobius"/>
    </source>
</evidence>
<name>A0A9Q0ZE60_SALVM</name>
<sequence length="151" mass="16735">MALKVLHALDAAKIQYYHFQAIIIAGMGLFTDAYDLFCIPPIMKLLGRVYYEGSPAHDRYQIPRVVLATMLGTALLGTVIAPSGAASPSAEPEPVFLSVWGFSGFFWDLGLVETTLCRPQSCLNLLIRRHVELSWQLCFLCKGLGFWLVPS</sequence>
<keyword evidence="1" id="KW-1133">Transmembrane helix</keyword>
<dbReference type="OrthoDB" id="433512at2759"/>
<dbReference type="AlphaFoldDB" id="A0A9Q0ZE60"/>
<dbReference type="Proteomes" id="UP001151529">
    <property type="component" value="Chromosome 2"/>
</dbReference>
<proteinExistence type="predicted"/>
<evidence type="ECO:0000313" key="2">
    <source>
        <dbReference type="EMBL" id="KAJ6731220.1"/>
    </source>
</evidence>
<evidence type="ECO:0000313" key="3">
    <source>
        <dbReference type="Proteomes" id="UP001151529"/>
    </source>
</evidence>
<feature type="transmembrane region" description="Helical" evidence="1">
    <location>
        <begin position="20"/>
        <end position="43"/>
    </location>
</feature>
<protein>
    <submittedName>
        <fullName evidence="2">INORGANIC PHOSPHATE TRANSPORTER 1-9-RELATED</fullName>
    </submittedName>
</protein>
<keyword evidence="1" id="KW-0472">Membrane</keyword>
<accession>A0A9Q0ZE60</accession>
<keyword evidence="3" id="KW-1185">Reference proteome</keyword>
<keyword evidence="1" id="KW-0812">Transmembrane</keyword>
<comment type="caution">
    <text evidence="2">The sequence shown here is derived from an EMBL/GenBank/DDBJ whole genome shotgun (WGS) entry which is preliminary data.</text>
</comment>
<dbReference type="EMBL" id="JAPFFL010000004">
    <property type="protein sequence ID" value="KAJ6731220.1"/>
    <property type="molecule type" value="Genomic_DNA"/>
</dbReference>
<reference evidence="2" key="2">
    <citation type="journal article" date="2023" name="Int. J. Mol. Sci.">
        <title>De Novo Assembly and Annotation of 11 Diverse Shrub Willow (Salix) Genomes Reveals Novel Gene Organization in Sex-Linked Regions.</title>
        <authorList>
            <person name="Hyden B."/>
            <person name="Feng K."/>
            <person name="Yates T.B."/>
            <person name="Jawdy S."/>
            <person name="Cereghino C."/>
            <person name="Smart L.B."/>
            <person name="Muchero W."/>
        </authorList>
    </citation>
    <scope>NUCLEOTIDE SEQUENCE [LARGE SCALE GENOMIC DNA]</scope>
    <source>
        <tissue evidence="2">Shoot tip</tissue>
    </source>
</reference>
<dbReference type="Gene3D" id="1.20.1250.20">
    <property type="entry name" value="MFS general substrate transporter like domains"/>
    <property type="match status" value="1"/>
</dbReference>
<dbReference type="InterPro" id="IPR036259">
    <property type="entry name" value="MFS_trans_sf"/>
</dbReference>
<reference evidence="2" key="1">
    <citation type="submission" date="2022-11" db="EMBL/GenBank/DDBJ databases">
        <authorList>
            <person name="Hyden B.L."/>
            <person name="Feng K."/>
            <person name="Yates T."/>
            <person name="Jawdy S."/>
            <person name="Smart L.B."/>
            <person name="Muchero W."/>
        </authorList>
    </citation>
    <scope>NUCLEOTIDE SEQUENCE</scope>
    <source>
        <tissue evidence="2">Shoot tip</tissue>
    </source>
</reference>
<organism evidence="2 3">
    <name type="scientific">Salix viminalis</name>
    <name type="common">Common osier</name>
    <name type="synonym">Basket willow</name>
    <dbReference type="NCBI Taxonomy" id="40686"/>
    <lineage>
        <taxon>Eukaryota</taxon>
        <taxon>Viridiplantae</taxon>
        <taxon>Streptophyta</taxon>
        <taxon>Embryophyta</taxon>
        <taxon>Tracheophyta</taxon>
        <taxon>Spermatophyta</taxon>
        <taxon>Magnoliopsida</taxon>
        <taxon>eudicotyledons</taxon>
        <taxon>Gunneridae</taxon>
        <taxon>Pentapetalae</taxon>
        <taxon>rosids</taxon>
        <taxon>fabids</taxon>
        <taxon>Malpighiales</taxon>
        <taxon>Salicaceae</taxon>
        <taxon>Saliceae</taxon>
        <taxon>Salix</taxon>
    </lineage>
</organism>
<gene>
    <name evidence="2" type="ORF">OIU85_021938</name>
</gene>